<feature type="domain" description="Alpha-L-rhamnosidase C-terminal" evidence="8">
    <location>
        <begin position="825"/>
        <end position="898"/>
    </location>
</feature>
<dbReference type="Pfam" id="PF08531">
    <property type="entry name" value="Bac_rhamnosid_N"/>
    <property type="match status" value="1"/>
</dbReference>
<dbReference type="PANTHER" id="PTHR33307">
    <property type="entry name" value="ALPHA-RHAMNOSIDASE (EUROFUNG)"/>
    <property type="match status" value="1"/>
</dbReference>
<proteinExistence type="predicted"/>
<dbReference type="RefSeq" id="WP_191143763.1">
    <property type="nucleotide sequence ID" value="NZ_JACXAF010000004.1"/>
</dbReference>
<dbReference type="Proteomes" id="UP000638014">
    <property type="component" value="Unassembled WGS sequence"/>
</dbReference>
<dbReference type="AlphaFoldDB" id="A0A8J6QQD8"/>
<dbReference type="Gene3D" id="2.60.40.10">
    <property type="entry name" value="Immunoglobulins"/>
    <property type="match status" value="1"/>
</dbReference>
<keyword evidence="3 9" id="KW-0378">Hydrolase</keyword>
<dbReference type="Pfam" id="PF25788">
    <property type="entry name" value="Ig_Rha78A_N"/>
    <property type="match status" value="1"/>
</dbReference>
<dbReference type="InterPro" id="IPR035396">
    <property type="entry name" value="Bac_rhamnosid6H"/>
</dbReference>
<dbReference type="InterPro" id="IPR008928">
    <property type="entry name" value="6-hairpin_glycosidase_sf"/>
</dbReference>
<dbReference type="Pfam" id="PF05592">
    <property type="entry name" value="Bac_rhamnosid"/>
    <property type="match status" value="1"/>
</dbReference>
<feature type="domain" description="Bacterial alpha-L-rhamnosidase N-terminal" evidence="6">
    <location>
        <begin position="191"/>
        <end position="362"/>
    </location>
</feature>
<evidence type="ECO:0000256" key="4">
    <source>
        <dbReference type="SAM" id="SignalP"/>
    </source>
</evidence>
<dbReference type="Pfam" id="PF17389">
    <property type="entry name" value="Bac_rhamnosid6H"/>
    <property type="match status" value="1"/>
</dbReference>
<dbReference type="Gene3D" id="1.50.10.10">
    <property type="match status" value="1"/>
</dbReference>
<feature type="domain" description="Alpha-L-rhamnosidase six-hairpin glycosidase" evidence="7">
    <location>
        <begin position="479"/>
        <end position="822"/>
    </location>
</feature>
<dbReference type="InterPro" id="IPR012341">
    <property type="entry name" value="6hp_glycosidase-like_sf"/>
</dbReference>
<dbReference type="InterPro" id="IPR013783">
    <property type="entry name" value="Ig-like_fold"/>
</dbReference>
<dbReference type="GO" id="GO:0030596">
    <property type="term" value="F:alpha-L-rhamnosidase activity"/>
    <property type="evidence" value="ECO:0007669"/>
    <property type="project" value="UniProtKB-EC"/>
</dbReference>
<dbReference type="InterPro" id="IPR013737">
    <property type="entry name" value="Bac_rhamnosid_N"/>
</dbReference>
<evidence type="ECO:0000313" key="9">
    <source>
        <dbReference type="EMBL" id="MBD1388654.1"/>
    </source>
</evidence>
<dbReference type="PIRSF" id="PIRSF010631">
    <property type="entry name" value="A-rhamnsds"/>
    <property type="match status" value="1"/>
</dbReference>
<reference evidence="9" key="1">
    <citation type="submission" date="2020-09" db="EMBL/GenBank/DDBJ databases">
        <title>A novel bacterium of genus Neiella, isolated from South China Sea.</title>
        <authorList>
            <person name="Huang H."/>
            <person name="Mo K."/>
            <person name="Hu Y."/>
        </authorList>
    </citation>
    <scope>NUCLEOTIDE SEQUENCE</scope>
    <source>
        <strain evidence="9">HB171785</strain>
    </source>
</reference>
<keyword evidence="4" id="KW-0732">Signal</keyword>
<evidence type="ECO:0000313" key="10">
    <source>
        <dbReference type="Proteomes" id="UP000638014"/>
    </source>
</evidence>
<evidence type="ECO:0000256" key="2">
    <source>
        <dbReference type="ARBA" id="ARBA00012652"/>
    </source>
</evidence>
<sequence length="930" mass="104161">MTLSFTRAAALAVACSVSLVGGTLLASCSSGGASKADQQPAPVVLEVGEGFSNPIGYYESTPRFSWQLASDGAGHYQSAYQIQVAASAEGLDRETLWDSGKVVSAQTSWIRYGGAPFDSRQQAVWRVRTWDENGQMSRWSEVQSIELGLLSNDDWQGQWIGHPDTELSQQPSVQVLATPQYLRTEFALESAIKKARLYITAKGLFKPFINGQQVAPDDVMTPGWTPYDERIETLTYDVTSLLKTGDNVLAASLAGGWYSGRVADLMALDHQLPPRLLAQLEVTFSNGERQIIGSDASWKASQQGPIQFASTYDGERYEQRLEMAGWSDSNFDDSDWQQAVVEPILPTIKLAPKRHAPIRITQAIPAIEVWQPSEGVAVFDLGQNMVGVPRLQIPVRADQQVTIRYAEALHKGEFYTDNYRSAKVTDHYIPSVTGTADYTPTFTYRGFRYVEISGFDASQKPSQEWVTGLVQHSDFEIRASFESSHSKLNKLADNIVWGLRGNFYDIPLDCPQRDERLGWTGDAQVFVTPSMYMADVYGFWSAWLQSVREEQGDDGKIPLYIPFVEWINFASSGWGDAVTIIPWQLYQLTGDDTILRDNYAMMKGWLDYHQSQMKDDRSTMMTFGDWLQPYPVAEGKKANRGDTEFDLISTAFYAHSLQLTINAAEVLGYQQDIAPMKQTLSKLKGLVRNTFYDQELKPKTGVETQTSYLLPLAFDLFNPAVQEVAFAHLLEQLAKADNHLRTGFLGTPLLIQVLHERGRDDLVYDLLFKESYPSWFYSVNNGATTTWERWNSYTLKDGFNPQGMNSLNHYAYGTVSRYFYEGILGIQPLQPGFKEILIAPKFGQQLDQASGDYQTPHGDVAVSWQRTGRAVELSVTVPKNTQATIELPQLQRTSLQVNGEAVVNENQLQGLKPGTYRVVGQLQPEQFLSN</sequence>
<keyword evidence="10" id="KW-1185">Reference proteome</keyword>
<dbReference type="Gene3D" id="2.60.120.260">
    <property type="entry name" value="Galactose-binding domain-like"/>
    <property type="match status" value="2"/>
</dbReference>
<evidence type="ECO:0000259" key="5">
    <source>
        <dbReference type="Pfam" id="PF05592"/>
    </source>
</evidence>
<dbReference type="Pfam" id="PF17390">
    <property type="entry name" value="Bac_rhamnosid_C"/>
    <property type="match status" value="1"/>
</dbReference>
<dbReference type="PANTHER" id="PTHR33307:SF6">
    <property type="entry name" value="ALPHA-RHAMNOSIDASE (EUROFUNG)-RELATED"/>
    <property type="match status" value="1"/>
</dbReference>
<feature type="domain" description="Alpha-L-rhamnosidase concanavalin-like" evidence="5">
    <location>
        <begin position="373"/>
        <end position="470"/>
    </location>
</feature>
<feature type="signal peptide" evidence="4">
    <location>
        <begin position="1"/>
        <end position="26"/>
    </location>
</feature>
<dbReference type="Gene3D" id="2.60.420.10">
    <property type="entry name" value="Maltose phosphorylase, domain 3"/>
    <property type="match status" value="1"/>
</dbReference>
<protein>
    <recommendedName>
        <fullName evidence="2">alpha-L-rhamnosidase</fullName>
        <ecNumber evidence="2">3.2.1.40</ecNumber>
    </recommendedName>
</protein>
<name>A0A8J6QQD8_9GAMM</name>
<organism evidence="9 10">
    <name type="scientific">Neiella litorisoli</name>
    <dbReference type="NCBI Taxonomy" id="2771431"/>
    <lineage>
        <taxon>Bacteria</taxon>
        <taxon>Pseudomonadati</taxon>
        <taxon>Pseudomonadota</taxon>
        <taxon>Gammaproteobacteria</taxon>
        <taxon>Alteromonadales</taxon>
        <taxon>Echinimonadaceae</taxon>
        <taxon>Neiella</taxon>
    </lineage>
</organism>
<evidence type="ECO:0000259" key="7">
    <source>
        <dbReference type="Pfam" id="PF17389"/>
    </source>
</evidence>
<gene>
    <name evidence="9" type="ORF">IC617_04360</name>
</gene>
<evidence type="ECO:0000256" key="1">
    <source>
        <dbReference type="ARBA" id="ARBA00001445"/>
    </source>
</evidence>
<evidence type="ECO:0000256" key="3">
    <source>
        <dbReference type="ARBA" id="ARBA00022801"/>
    </source>
</evidence>
<dbReference type="GO" id="GO:0005975">
    <property type="term" value="P:carbohydrate metabolic process"/>
    <property type="evidence" value="ECO:0007669"/>
    <property type="project" value="InterPro"/>
</dbReference>
<feature type="chain" id="PRO_5035258664" description="alpha-L-rhamnosidase" evidence="4">
    <location>
        <begin position="27"/>
        <end position="930"/>
    </location>
</feature>
<dbReference type="InterPro" id="IPR035398">
    <property type="entry name" value="Bac_rhamnosid_C"/>
</dbReference>
<dbReference type="EC" id="3.2.1.40" evidence="2"/>
<evidence type="ECO:0000259" key="6">
    <source>
        <dbReference type="Pfam" id="PF08531"/>
    </source>
</evidence>
<dbReference type="InterPro" id="IPR008902">
    <property type="entry name" value="Rhamnosid_concanavalin"/>
</dbReference>
<dbReference type="SUPFAM" id="SSF48208">
    <property type="entry name" value="Six-hairpin glycosidases"/>
    <property type="match status" value="1"/>
</dbReference>
<evidence type="ECO:0000259" key="8">
    <source>
        <dbReference type="Pfam" id="PF17390"/>
    </source>
</evidence>
<comment type="caution">
    <text evidence="9">The sequence shown here is derived from an EMBL/GenBank/DDBJ whole genome shotgun (WGS) entry which is preliminary data.</text>
</comment>
<dbReference type="EMBL" id="JACXAF010000004">
    <property type="protein sequence ID" value="MBD1388654.1"/>
    <property type="molecule type" value="Genomic_DNA"/>
</dbReference>
<accession>A0A8J6QQD8</accession>
<comment type="catalytic activity">
    <reaction evidence="1">
        <text>Hydrolysis of terminal non-reducing alpha-L-rhamnose residues in alpha-L-rhamnosides.</text>
        <dbReference type="EC" id="3.2.1.40"/>
    </reaction>
</comment>
<dbReference type="PROSITE" id="PS51257">
    <property type="entry name" value="PROKAR_LIPOPROTEIN"/>
    <property type="match status" value="1"/>
</dbReference>
<dbReference type="InterPro" id="IPR016007">
    <property type="entry name" value="Alpha_rhamnosid"/>
</dbReference>